<dbReference type="EC" id="2.7.13.3" evidence="2"/>
<evidence type="ECO:0000256" key="4">
    <source>
        <dbReference type="ARBA" id="ARBA00022741"/>
    </source>
</evidence>
<evidence type="ECO:0000256" key="6">
    <source>
        <dbReference type="ARBA" id="ARBA00022840"/>
    </source>
</evidence>
<dbReference type="PROSITE" id="PS50109">
    <property type="entry name" value="HIS_KIN"/>
    <property type="match status" value="1"/>
</dbReference>
<dbReference type="InterPro" id="IPR004358">
    <property type="entry name" value="Sig_transdc_His_kin-like_C"/>
</dbReference>
<dbReference type="Gene3D" id="3.30.565.10">
    <property type="entry name" value="Histidine kinase-like ATPase, C-terminal domain"/>
    <property type="match status" value="1"/>
</dbReference>
<gene>
    <name evidence="9" type="ORF">BI308_21885</name>
</gene>
<evidence type="ECO:0000256" key="3">
    <source>
        <dbReference type="ARBA" id="ARBA00022679"/>
    </source>
</evidence>
<evidence type="ECO:0000259" key="8">
    <source>
        <dbReference type="PROSITE" id="PS50109"/>
    </source>
</evidence>
<evidence type="ECO:0000256" key="7">
    <source>
        <dbReference type="ARBA" id="ARBA00023012"/>
    </source>
</evidence>
<dbReference type="PRINTS" id="PR00344">
    <property type="entry name" value="BCTRLSENSOR"/>
</dbReference>
<comment type="caution">
    <text evidence="9">The sequence shown here is derived from an EMBL/GenBank/DDBJ whole genome shotgun (WGS) entry which is preliminary data.</text>
</comment>
<comment type="catalytic activity">
    <reaction evidence="1">
        <text>ATP + protein L-histidine = ADP + protein N-phospho-L-histidine.</text>
        <dbReference type="EC" id="2.7.13.3"/>
    </reaction>
</comment>
<keyword evidence="10" id="KW-1185">Reference proteome</keyword>
<keyword evidence="7" id="KW-0902">Two-component regulatory system</keyword>
<dbReference type="GO" id="GO:0000160">
    <property type="term" value="P:phosphorelay signal transduction system"/>
    <property type="evidence" value="ECO:0007669"/>
    <property type="project" value="UniProtKB-KW"/>
</dbReference>
<evidence type="ECO:0000256" key="5">
    <source>
        <dbReference type="ARBA" id="ARBA00022777"/>
    </source>
</evidence>
<dbReference type="Pfam" id="PF02518">
    <property type="entry name" value="HATPase_c"/>
    <property type="match status" value="1"/>
</dbReference>
<accession>A0A1L9QLC8</accession>
<keyword evidence="6" id="KW-0067">ATP-binding</keyword>
<dbReference type="GO" id="GO:0005524">
    <property type="term" value="F:ATP binding"/>
    <property type="evidence" value="ECO:0007669"/>
    <property type="project" value="UniProtKB-KW"/>
</dbReference>
<keyword evidence="3" id="KW-0808">Transferase</keyword>
<proteinExistence type="predicted"/>
<evidence type="ECO:0000313" key="9">
    <source>
        <dbReference type="EMBL" id="OJJ19012.1"/>
    </source>
</evidence>
<dbReference type="InterPro" id="IPR005467">
    <property type="entry name" value="His_kinase_dom"/>
</dbReference>
<dbReference type="InterPro" id="IPR003594">
    <property type="entry name" value="HATPase_dom"/>
</dbReference>
<dbReference type="Proteomes" id="UP000183940">
    <property type="component" value="Unassembled WGS sequence"/>
</dbReference>
<dbReference type="PANTHER" id="PTHR43065:SF46">
    <property type="entry name" value="C4-DICARBOXYLATE TRANSPORT SENSOR PROTEIN DCTB"/>
    <property type="match status" value="1"/>
</dbReference>
<dbReference type="GO" id="GO:0004673">
    <property type="term" value="F:protein histidine kinase activity"/>
    <property type="evidence" value="ECO:0007669"/>
    <property type="project" value="UniProtKB-EC"/>
</dbReference>
<name>A0A1L9QLC8_9CYAN</name>
<evidence type="ECO:0000256" key="1">
    <source>
        <dbReference type="ARBA" id="ARBA00000085"/>
    </source>
</evidence>
<dbReference type="STRING" id="1925591.BI308_21885"/>
<dbReference type="AlphaFoldDB" id="A0A1L9QLC8"/>
<evidence type="ECO:0000256" key="2">
    <source>
        <dbReference type="ARBA" id="ARBA00012438"/>
    </source>
</evidence>
<dbReference type="PANTHER" id="PTHR43065">
    <property type="entry name" value="SENSOR HISTIDINE KINASE"/>
    <property type="match status" value="1"/>
</dbReference>
<dbReference type="EMBL" id="MLAW01000053">
    <property type="protein sequence ID" value="OJJ19012.1"/>
    <property type="molecule type" value="Genomic_DNA"/>
</dbReference>
<keyword evidence="4" id="KW-0547">Nucleotide-binding</keyword>
<dbReference type="InterPro" id="IPR036890">
    <property type="entry name" value="HATPase_C_sf"/>
</dbReference>
<evidence type="ECO:0000313" key="10">
    <source>
        <dbReference type="Proteomes" id="UP000183940"/>
    </source>
</evidence>
<feature type="domain" description="Histidine kinase" evidence="8">
    <location>
        <begin position="1"/>
        <end position="60"/>
    </location>
</feature>
<protein>
    <recommendedName>
        <fullName evidence="2">histidine kinase</fullName>
        <ecNumber evidence="2">2.7.13.3</ecNumber>
    </recommendedName>
</protein>
<reference evidence="9" key="1">
    <citation type="submission" date="2016-10" db="EMBL/GenBank/DDBJ databases">
        <title>CRISPR-Cas defence system in Roseofilum reptotaenium: evidence of a bacteriophage-cyanobacterium arms race in the coral black band disease.</title>
        <authorList>
            <person name="Buerger P."/>
            <person name="Wood-Charlson E.M."/>
            <person name="Weynberg K.D."/>
            <person name="Willis B."/>
            <person name="Van Oppen M.J."/>
        </authorList>
    </citation>
    <scope>NUCLEOTIDE SEQUENCE [LARGE SCALE GENOMIC DNA]</scope>
    <source>
        <strain evidence="9">AO1-A</strain>
    </source>
</reference>
<dbReference type="SUPFAM" id="SSF55874">
    <property type="entry name" value="ATPase domain of HSP90 chaperone/DNA topoisomerase II/histidine kinase"/>
    <property type="match status" value="1"/>
</dbReference>
<sequence length="60" mass="6253">MPDEVKAHIFEQGFTTKKVGQGTGLGLAIAHQIVVATHGGTLTVDSELGQGTQFGIHLPI</sequence>
<organism evidence="9 10">
    <name type="scientific">Roseofilum reptotaenium AO1-A</name>
    <dbReference type="NCBI Taxonomy" id="1925591"/>
    <lineage>
        <taxon>Bacteria</taxon>
        <taxon>Bacillati</taxon>
        <taxon>Cyanobacteriota</taxon>
        <taxon>Cyanophyceae</taxon>
        <taxon>Desertifilales</taxon>
        <taxon>Desertifilaceae</taxon>
        <taxon>Roseofilum</taxon>
    </lineage>
</organism>
<keyword evidence="5" id="KW-0418">Kinase</keyword>